<dbReference type="SUPFAM" id="SSF51905">
    <property type="entry name" value="FAD/NAD(P)-binding domain"/>
    <property type="match status" value="1"/>
</dbReference>
<proteinExistence type="inferred from homology"/>
<dbReference type="GO" id="GO:0031508">
    <property type="term" value="P:pericentric heterochromatin formation"/>
    <property type="evidence" value="ECO:0007669"/>
    <property type="project" value="UniProtKB-ARBA"/>
</dbReference>
<dbReference type="InterPro" id="IPR036188">
    <property type="entry name" value="FAD/NAD-bd_sf"/>
</dbReference>
<evidence type="ECO:0000256" key="1">
    <source>
        <dbReference type="ARBA" id="ARBA00004123"/>
    </source>
</evidence>
<dbReference type="PROSITE" id="PS50118">
    <property type="entry name" value="HMG_BOX_2"/>
    <property type="match status" value="1"/>
</dbReference>
<protein>
    <recommendedName>
        <fullName evidence="9">HMG box domain-containing protein</fullName>
    </recommendedName>
</protein>
<comment type="subcellular location">
    <subcellularLocation>
        <location evidence="1">Nucleus</location>
    </subcellularLocation>
</comment>
<dbReference type="HOGENOM" id="CLU_004498_1_2_1"/>
<dbReference type="GO" id="GO:0033193">
    <property type="term" value="C:Lsd1/2 complex"/>
    <property type="evidence" value="ECO:0007669"/>
    <property type="project" value="UniProtKB-ARBA"/>
</dbReference>
<evidence type="ECO:0000256" key="8">
    <source>
        <dbReference type="SAM" id="MobiDB-lite"/>
    </source>
</evidence>
<feature type="DNA-binding region" description="HMG box" evidence="6">
    <location>
        <begin position="619"/>
        <end position="699"/>
    </location>
</feature>
<dbReference type="InterPro" id="IPR009071">
    <property type="entry name" value="HMG_box_dom"/>
</dbReference>
<dbReference type="GO" id="GO:0140720">
    <property type="term" value="C:subtelomeric heterochromatin"/>
    <property type="evidence" value="ECO:0007669"/>
    <property type="project" value="UniProtKB-ARBA"/>
</dbReference>
<accession>Q0UVH2</accession>
<dbReference type="PANTHER" id="PTHR10742">
    <property type="entry name" value="FLAVIN MONOAMINE OXIDASE"/>
    <property type="match status" value="1"/>
</dbReference>
<dbReference type="CDD" id="cd00084">
    <property type="entry name" value="HMG-box_SF"/>
    <property type="match status" value="1"/>
</dbReference>
<dbReference type="GO" id="GO:0050660">
    <property type="term" value="F:flavin adenine dinucleotide binding"/>
    <property type="evidence" value="ECO:0000318"/>
    <property type="project" value="GO_Central"/>
</dbReference>
<dbReference type="Proteomes" id="UP000001055">
    <property type="component" value="Unassembled WGS sequence"/>
</dbReference>
<evidence type="ECO:0000256" key="2">
    <source>
        <dbReference type="ARBA" id="ARBA00005995"/>
    </source>
</evidence>
<dbReference type="GO" id="GO:0140683">
    <property type="term" value="F:histone H3K9me/H3K9me2 demethylase activity"/>
    <property type="evidence" value="ECO:0007669"/>
    <property type="project" value="UniProtKB-ARBA"/>
</dbReference>
<dbReference type="Gene3D" id="3.90.660.10">
    <property type="match status" value="1"/>
</dbReference>
<dbReference type="GO" id="GO:0005634">
    <property type="term" value="C:nucleus"/>
    <property type="evidence" value="ECO:0007669"/>
    <property type="project" value="UniProtKB-SubCell"/>
</dbReference>
<dbReference type="InterPro" id="IPR002937">
    <property type="entry name" value="Amino_oxidase"/>
</dbReference>
<dbReference type="SUPFAM" id="SSF54373">
    <property type="entry name" value="FAD-linked reductases, C-terminal domain"/>
    <property type="match status" value="1"/>
</dbReference>
<keyword evidence="3" id="KW-0560">Oxidoreductase</keyword>
<dbReference type="InterPro" id="IPR050281">
    <property type="entry name" value="Flavin_monoamine_oxidase"/>
</dbReference>
<reference evidence="11" key="1">
    <citation type="journal article" date="2007" name="Plant Cell">
        <title>Dothideomycete-plant interactions illuminated by genome sequencing and EST analysis of the wheat pathogen Stagonospora nodorum.</title>
        <authorList>
            <person name="Hane J.K."/>
            <person name="Lowe R.G."/>
            <person name="Solomon P.S."/>
            <person name="Tan K.C."/>
            <person name="Schoch C.L."/>
            <person name="Spatafora J.W."/>
            <person name="Crous P.W."/>
            <person name="Kodira C."/>
            <person name="Birren B.W."/>
            <person name="Galagan J.E."/>
            <person name="Torriani S.F."/>
            <person name="McDonald B.A."/>
            <person name="Oliver R.P."/>
        </authorList>
    </citation>
    <scope>NUCLEOTIDE SEQUENCE [LARGE SCALE GENOMIC DNA]</scope>
    <source>
        <strain evidence="11">SN15 / ATCC MYA-4574 / FGSC 10173</strain>
    </source>
</reference>
<dbReference type="GO" id="GO:0003682">
    <property type="term" value="F:chromatin binding"/>
    <property type="evidence" value="ECO:0000318"/>
    <property type="project" value="GO_Central"/>
</dbReference>
<dbReference type="Gene3D" id="3.50.50.60">
    <property type="entry name" value="FAD/NAD(P)-binding domain"/>
    <property type="match status" value="2"/>
</dbReference>
<evidence type="ECO:0000256" key="6">
    <source>
        <dbReference type="PROSITE-ProRule" id="PRU00267"/>
    </source>
</evidence>
<dbReference type="InParanoid" id="Q0UVH2"/>
<dbReference type="GO" id="GO:0005721">
    <property type="term" value="C:pericentric heterochromatin"/>
    <property type="evidence" value="ECO:0007669"/>
    <property type="project" value="UniProtKB-ARBA"/>
</dbReference>
<keyword evidence="4 6" id="KW-0238">DNA-binding</keyword>
<dbReference type="FunFam" id="1.10.30.10:FF:000067">
    <property type="entry name" value="Lysine-specific histone demethylase Aof2, putative"/>
    <property type="match status" value="1"/>
</dbReference>
<dbReference type="GO" id="GO:0071515">
    <property type="term" value="P:mating-type locus imprinting"/>
    <property type="evidence" value="ECO:0007669"/>
    <property type="project" value="UniProtKB-ARBA"/>
</dbReference>
<evidence type="ECO:0000256" key="3">
    <source>
        <dbReference type="ARBA" id="ARBA00023002"/>
    </source>
</evidence>
<dbReference type="EMBL" id="CH445330">
    <property type="protein sequence ID" value="EAT88002.2"/>
    <property type="molecule type" value="Genomic_DNA"/>
</dbReference>
<dbReference type="GO" id="GO:0003677">
    <property type="term" value="F:DNA binding"/>
    <property type="evidence" value="ECO:0007669"/>
    <property type="project" value="UniProtKB-UniRule"/>
</dbReference>
<evidence type="ECO:0000313" key="11">
    <source>
        <dbReference type="Proteomes" id="UP000001055"/>
    </source>
</evidence>
<dbReference type="PANTHER" id="PTHR10742:SF386">
    <property type="entry name" value="LYSINE-SPECIFIC HISTONE DEMETHYLASE 1A"/>
    <property type="match status" value="1"/>
</dbReference>
<dbReference type="GeneID" id="5971530"/>
<dbReference type="GO" id="GO:0033696">
    <property type="term" value="P:heterochromatin boundary formation"/>
    <property type="evidence" value="ECO:0007669"/>
    <property type="project" value="UniProtKB-ARBA"/>
</dbReference>
<evidence type="ECO:0000256" key="7">
    <source>
        <dbReference type="SAM" id="Coils"/>
    </source>
</evidence>
<sequence length="748" mass="82372">MSGLGCARQLEAIFAQLGDDLAINGGERPPKIIILEARPRIGGRVYSHPFLNQSGSTLPPGHRCTAEMGAQIVTGFEHVVEQTQDALVEKLYNDVLERASIYRNKPATQRTVEGDRNLILFGREPTDNGGPSIAELEQSNTPLAANDKSTASTTEEKPTSGVEKLAGRAYQLSTGFNAGITAAEAVQSLGWSLKPGVSKAQSVNLDAIAHDSEYPTLGKTMDEGLKQYQNLVDMKPRDMRLLNWHHANLEYANAASVNQLSLSGWDQDMGNEFEGQHTEVIGGYQQVPRGLWQAPSQLDVRFKTPIKSIKYNTEEQQLGKAVRIECSNGEVFEADKVVITTPLGVLKSGSVTFQPPLPDWKQGVIERMGFGLLNKIILVYEKAFWEADRDMFGLLNDAEIEASLRPEDYTKKRGRFYLFWNCLKTSGKPVLVALMAGESAHHAETSSNDQLVKEVTDRLDSMFAPNTVPLPTEAIVTRWKKDPYACGSYSYVGPKTQAGDYDVMARPHGPLHFAGEATCGTHPATVHGAYLSGLRAAAEVAEAIMGPIKVPQPLVEKKTIIKLESPTTAAFDGKRKMGPAVLPTQQENKSGRVRRDEDYEAAIIGAILEQIGERPIKPGRSGVNPFLLYTKDFWYICKKECDEARRAASGNPEAKASKQEIRTAIGFKWRTATEDVKKPYMDQATNAREDATANAANFKEQVATWDKEAARIRTEYILKNPPESGNEDLILNSRTAIELGAGKRLRRL</sequence>
<dbReference type="KEGG" id="pno:SNOG_04242"/>
<comment type="similarity">
    <text evidence="2">Belongs to the flavin monoamine oxidase family.</text>
</comment>
<feature type="region of interest" description="Disordered" evidence="8">
    <location>
        <begin position="123"/>
        <end position="162"/>
    </location>
</feature>
<dbReference type="Gene3D" id="1.10.30.10">
    <property type="entry name" value="High mobility group box domain"/>
    <property type="match status" value="1"/>
</dbReference>
<dbReference type="GO" id="GO:0031509">
    <property type="term" value="P:subtelomeric heterochromatin formation"/>
    <property type="evidence" value="ECO:0007669"/>
    <property type="project" value="UniProtKB-ARBA"/>
</dbReference>
<dbReference type="GO" id="GO:0140682">
    <property type="term" value="F:FAD-dependent H3K4me/H3K4me3 demethylase activity"/>
    <property type="evidence" value="ECO:0000318"/>
    <property type="project" value="GO_Central"/>
</dbReference>
<dbReference type="RefSeq" id="XP_001794662.1">
    <property type="nucleotide sequence ID" value="XM_001794610.1"/>
</dbReference>
<name>Q0UVH2_PHANO</name>
<organism evidence="10 11">
    <name type="scientific">Phaeosphaeria nodorum (strain SN15 / ATCC MYA-4574 / FGSC 10173)</name>
    <name type="common">Glume blotch fungus</name>
    <name type="synonym">Parastagonospora nodorum</name>
    <dbReference type="NCBI Taxonomy" id="321614"/>
    <lineage>
        <taxon>Eukaryota</taxon>
        <taxon>Fungi</taxon>
        <taxon>Dikarya</taxon>
        <taxon>Ascomycota</taxon>
        <taxon>Pezizomycotina</taxon>
        <taxon>Dothideomycetes</taxon>
        <taxon>Pleosporomycetidae</taxon>
        <taxon>Pleosporales</taxon>
        <taxon>Pleosporineae</taxon>
        <taxon>Phaeosphaeriaceae</taxon>
        <taxon>Parastagonospora</taxon>
    </lineage>
</organism>
<evidence type="ECO:0000313" key="10">
    <source>
        <dbReference type="EMBL" id="EAT88002.2"/>
    </source>
</evidence>
<dbReference type="Pfam" id="PF01593">
    <property type="entry name" value="Amino_oxidase"/>
    <property type="match status" value="2"/>
</dbReference>
<dbReference type="AlphaFoldDB" id="Q0UVH2"/>
<dbReference type="InterPro" id="IPR036910">
    <property type="entry name" value="HMG_box_dom_sf"/>
</dbReference>
<feature type="compositionally biased region" description="Polar residues" evidence="8">
    <location>
        <begin position="137"/>
        <end position="153"/>
    </location>
</feature>
<evidence type="ECO:0000256" key="5">
    <source>
        <dbReference type="ARBA" id="ARBA00023242"/>
    </source>
</evidence>
<dbReference type="GO" id="GO:1990841">
    <property type="term" value="F:promoter-specific chromatin binding"/>
    <property type="evidence" value="ECO:0007669"/>
    <property type="project" value="UniProtKB-ARBA"/>
</dbReference>
<dbReference type="GO" id="GO:0031934">
    <property type="term" value="C:mating-type region heterochromatin"/>
    <property type="evidence" value="ECO:0007669"/>
    <property type="project" value="UniProtKB-ARBA"/>
</dbReference>
<evidence type="ECO:0000256" key="4">
    <source>
        <dbReference type="ARBA" id="ARBA00023125"/>
    </source>
</evidence>
<evidence type="ECO:0000259" key="9">
    <source>
        <dbReference type="PROSITE" id="PS50118"/>
    </source>
</evidence>
<feature type="domain" description="HMG box" evidence="9">
    <location>
        <begin position="619"/>
        <end position="699"/>
    </location>
</feature>
<keyword evidence="7" id="KW-0175">Coiled coil</keyword>
<dbReference type="SUPFAM" id="SSF47095">
    <property type="entry name" value="HMG-box"/>
    <property type="match status" value="1"/>
</dbReference>
<dbReference type="VEuPathDB" id="FungiDB:JI435_042420"/>
<dbReference type="GO" id="GO:0040029">
    <property type="term" value="P:epigenetic regulation of gene expression"/>
    <property type="evidence" value="ECO:0000318"/>
    <property type="project" value="GO_Central"/>
</dbReference>
<feature type="coiled-coil region" evidence="7">
    <location>
        <begin position="681"/>
        <end position="708"/>
    </location>
</feature>
<dbReference type="eggNOG" id="KOG0029">
    <property type="taxonomic scope" value="Eukaryota"/>
</dbReference>
<gene>
    <name evidence="10" type="ORF">SNOG_04242</name>
</gene>
<dbReference type="STRING" id="321614.Q0UVH2"/>
<dbReference type="GO" id="GO:0140718">
    <property type="term" value="P:facultative heterochromatin formation"/>
    <property type="evidence" value="ECO:0007669"/>
    <property type="project" value="UniProtKB-ARBA"/>
</dbReference>
<keyword evidence="5 6" id="KW-0539">Nucleus</keyword>
<dbReference type="GO" id="GO:0030466">
    <property type="term" value="P:silent mating-type cassette heterochromatin formation"/>
    <property type="evidence" value="ECO:0007669"/>
    <property type="project" value="UniProtKB-ARBA"/>
</dbReference>